<dbReference type="GO" id="GO:0005968">
    <property type="term" value="C:Rab-protein geranylgeranyltransferase complex"/>
    <property type="evidence" value="ECO:0007669"/>
    <property type="project" value="TreeGrafter"/>
</dbReference>
<dbReference type="PANTHER" id="PTHR11129">
    <property type="entry name" value="PROTEIN FARNESYLTRANSFERASE ALPHA SUBUNIT/RAB GERANYLGERANYL TRANSFERASE ALPHA SUBUNIT"/>
    <property type="match status" value="1"/>
</dbReference>
<dbReference type="VEuPathDB" id="FungiDB:MSYG_0926"/>
<evidence type="ECO:0000256" key="1">
    <source>
        <dbReference type="ARBA" id="ARBA00006734"/>
    </source>
</evidence>
<dbReference type="OMA" id="RKFPKCY"/>
<comment type="catalytic activity">
    <reaction evidence="5 6">
        <text>geranylgeranyl diphosphate + L-cysteinyl-[protein] = S-geranylgeranyl-L-cysteinyl-[protein] + diphosphate</text>
        <dbReference type="Rhea" id="RHEA:21240"/>
        <dbReference type="Rhea" id="RHEA-COMP:10131"/>
        <dbReference type="Rhea" id="RHEA-COMP:11537"/>
        <dbReference type="ChEBI" id="CHEBI:29950"/>
        <dbReference type="ChEBI" id="CHEBI:33019"/>
        <dbReference type="ChEBI" id="CHEBI:57533"/>
        <dbReference type="ChEBI" id="CHEBI:86021"/>
        <dbReference type="EC" id="2.5.1.60"/>
    </reaction>
</comment>
<dbReference type="GO" id="GO:0004663">
    <property type="term" value="F:Rab geranylgeranyltransferase activity"/>
    <property type="evidence" value="ECO:0007669"/>
    <property type="project" value="UniProtKB-UniRule"/>
</dbReference>
<dbReference type="PROSITE" id="PS51147">
    <property type="entry name" value="PFTA"/>
    <property type="match status" value="4"/>
</dbReference>
<organism evidence="7 8">
    <name type="scientific">Malassezia sympodialis (strain ATCC 42132)</name>
    <name type="common">Atopic eczema-associated yeast</name>
    <dbReference type="NCBI Taxonomy" id="1230383"/>
    <lineage>
        <taxon>Eukaryota</taxon>
        <taxon>Fungi</taxon>
        <taxon>Dikarya</taxon>
        <taxon>Basidiomycota</taxon>
        <taxon>Ustilaginomycotina</taxon>
        <taxon>Malasseziomycetes</taxon>
        <taxon>Malasseziales</taxon>
        <taxon>Malasseziaceae</taxon>
        <taxon>Malassezia</taxon>
    </lineage>
</organism>
<keyword evidence="8" id="KW-1185">Reference proteome</keyword>
<keyword evidence="3 6" id="KW-0808">Transferase</keyword>
<reference evidence="8" key="1">
    <citation type="journal article" date="2017" name="Nucleic Acids Res.">
        <title>Proteogenomics produces comprehensive and highly accurate protein-coding gene annotation in a complete genome assembly of Malassezia sympodialis.</title>
        <authorList>
            <person name="Zhu Y."/>
            <person name="Engstroem P.G."/>
            <person name="Tellgren-Roth C."/>
            <person name="Baudo C.D."/>
            <person name="Kennell J.C."/>
            <person name="Sun S."/>
            <person name="Billmyre R.B."/>
            <person name="Schroeder M.S."/>
            <person name="Andersson A."/>
            <person name="Holm T."/>
            <person name="Sigurgeirsson B."/>
            <person name="Wu G."/>
            <person name="Sankaranarayanan S.R."/>
            <person name="Siddharthan R."/>
            <person name="Sanyal K."/>
            <person name="Lundeberg J."/>
            <person name="Nystedt B."/>
            <person name="Boekhout T."/>
            <person name="Dawson T.L. Jr."/>
            <person name="Heitman J."/>
            <person name="Scheynius A."/>
            <person name="Lehtioe J."/>
        </authorList>
    </citation>
    <scope>NUCLEOTIDE SEQUENCE [LARGE SCALE GENOMIC DNA]</scope>
    <source>
        <strain evidence="8">ATCC 42132</strain>
    </source>
</reference>
<dbReference type="EMBL" id="LT671822">
    <property type="protein sequence ID" value="SHO76588.1"/>
    <property type="molecule type" value="Genomic_DNA"/>
</dbReference>
<keyword evidence="2 6" id="KW-0637">Prenyltransferase</keyword>
<dbReference type="AlphaFoldDB" id="A0A1M8A2D1"/>
<dbReference type="InterPro" id="IPR002088">
    <property type="entry name" value="Prenyl_trans_a"/>
</dbReference>
<evidence type="ECO:0000313" key="8">
    <source>
        <dbReference type="Proteomes" id="UP000186303"/>
    </source>
</evidence>
<comment type="similarity">
    <text evidence="1 6">Belongs to the protein prenyltransferase subunit alpha family.</text>
</comment>
<evidence type="ECO:0000256" key="5">
    <source>
        <dbReference type="ARBA" id="ARBA00047658"/>
    </source>
</evidence>
<keyword evidence="4" id="KW-0677">Repeat</keyword>
<evidence type="ECO:0000313" key="7">
    <source>
        <dbReference type="EMBL" id="SHO76588.1"/>
    </source>
</evidence>
<evidence type="ECO:0000256" key="2">
    <source>
        <dbReference type="ARBA" id="ARBA00022602"/>
    </source>
</evidence>
<dbReference type="STRING" id="1230383.A0A1M8A2D1"/>
<comment type="function">
    <text evidence="6">Catalyzes the transfer of a geranyl-geranyl moiety from geranyl-geranyl pyrophosphate to cysteines occuring in specific C-terminal amino acid sequences.</text>
</comment>
<evidence type="ECO:0000256" key="3">
    <source>
        <dbReference type="ARBA" id="ARBA00022679"/>
    </source>
</evidence>
<proteinExistence type="inferred from homology"/>
<dbReference type="OrthoDB" id="1658at2759"/>
<dbReference type="PANTHER" id="PTHR11129:SF2">
    <property type="entry name" value="GERANYLGERANYL TRANSFERASE TYPE-2 SUBUNIT ALPHA"/>
    <property type="match status" value="1"/>
</dbReference>
<dbReference type="Pfam" id="PF01239">
    <property type="entry name" value="PPTA"/>
    <property type="match status" value="5"/>
</dbReference>
<name>A0A1M8A2D1_MALS4</name>
<dbReference type="EC" id="2.5.1.60" evidence="6"/>
<dbReference type="Proteomes" id="UP000186303">
    <property type="component" value="Chromosome 2"/>
</dbReference>
<protein>
    <recommendedName>
        <fullName evidence="6">Geranylgeranyl transferase type-2 subunit alpha</fullName>
        <ecNumber evidence="6">2.5.1.60</ecNumber>
    </recommendedName>
    <alternativeName>
        <fullName evidence="6">Geranylgeranyl transferase type II subunit alpha</fullName>
    </alternativeName>
</protein>
<dbReference type="Gene3D" id="1.25.40.120">
    <property type="entry name" value="Protein prenylyltransferase"/>
    <property type="match status" value="1"/>
</dbReference>
<evidence type="ECO:0000256" key="4">
    <source>
        <dbReference type="ARBA" id="ARBA00022737"/>
    </source>
</evidence>
<gene>
    <name evidence="7" type="ORF">MSYG_0926</name>
</gene>
<dbReference type="SUPFAM" id="SSF48439">
    <property type="entry name" value="Protein prenylyltransferase"/>
    <property type="match status" value="1"/>
</dbReference>
<sequence length="371" mass="43939">MHNVKRVPRANLSPELIARHKEEEQKKLSAYKSVEDEYLARRAAGDVSMAGLDSTTALLTCNPEYYSAWNYRRDILLQMFKEAETSEGAQTLQTRLLEGDLMLLQQNMRMYPKVYWLWNHRRWCLQMLPVVSSNPSKKWENELSLVDMMLEMDSRNFMGWNYRRWILEELAAALSPEWDDHQARFPSSLSISSLPDSVRKTHLELAESELRYTLRKIESNFSNFSAWHQRSKLLVCVWDAKKLHQEQRMLERNKEFELLQQAMYTDPSDQSIWIYHRWLVSLNPDQKTLEQQIHLIEELAELEPDSKWCMQSLAHYKQLLLSTWGDLLDASVKDTLATQIKELLERLSVIDPLRQHRYEDLLKAIHAHQHI</sequence>
<dbReference type="GO" id="GO:0097354">
    <property type="term" value="P:prenylation"/>
    <property type="evidence" value="ECO:0007669"/>
    <property type="project" value="UniProtKB-UniRule"/>
</dbReference>
<evidence type="ECO:0000256" key="6">
    <source>
        <dbReference type="RuleBase" id="RU367120"/>
    </source>
</evidence>
<accession>A0A1M8A2D1</accession>